<dbReference type="AlphaFoldDB" id="A0AAD7ZFJ6"/>
<evidence type="ECO:0000313" key="2">
    <source>
        <dbReference type="Proteomes" id="UP001233999"/>
    </source>
</evidence>
<proteinExistence type="predicted"/>
<feature type="non-terminal residue" evidence="1">
    <location>
        <position position="184"/>
    </location>
</feature>
<dbReference type="Proteomes" id="UP001233999">
    <property type="component" value="Unassembled WGS sequence"/>
</dbReference>
<organism evidence="1 2">
    <name type="scientific">Diploptera punctata</name>
    <name type="common">Pacific beetle cockroach</name>
    <dbReference type="NCBI Taxonomy" id="6984"/>
    <lineage>
        <taxon>Eukaryota</taxon>
        <taxon>Metazoa</taxon>
        <taxon>Ecdysozoa</taxon>
        <taxon>Arthropoda</taxon>
        <taxon>Hexapoda</taxon>
        <taxon>Insecta</taxon>
        <taxon>Pterygota</taxon>
        <taxon>Neoptera</taxon>
        <taxon>Polyneoptera</taxon>
        <taxon>Dictyoptera</taxon>
        <taxon>Blattodea</taxon>
        <taxon>Blaberoidea</taxon>
        <taxon>Blaberidae</taxon>
        <taxon>Diplopterinae</taxon>
        <taxon>Diploptera</taxon>
    </lineage>
</organism>
<reference evidence="1" key="1">
    <citation type="journal article" date="2023" name="IScience">
        <title>Live-bearing cockroach genome reveals convergent evolutionary mechanisms linked to viviparity in insects and beyond.</title>
        <authorList>
            <person name="Fouks B."/>
            <person name="Harrison M.C."/>
            <person name="Mikhailova A.A."/>
            <person name="Marchal E."/>
            <person name="English S."/>
            <person name="Carruthers M."/>
            <person name="Jennings E.C."/>
            <person name="Chiamaka E.L."/>
            <person name="Frigard R.A."/>
            <person name="Pippel M."/>
            <person name="Attardo G.M."/>
            <person name="Benoit J.B."/>
            <person name="Bornberg-Bauer E."/>
            <person name="Tobe S.S."/>
        </authorList>
    </citation>
    <scope>NUCLEOTIDE SEQUENCE</scope>
    <source>
        <strain evidence="1">Stay&amp;Tobe</strain>
    </source>
</reference>
<dbReference type="EMBL" id="JASPKZ010008455">
    <property type="protein sequence ID" value="KAJ9579382.1"/>
    <property type="molecule type" value="Genomic_DNA"/>
</dbReference>
<sequence>CSRMKYHLIQVRYHTNAGECSQHFLKIAYEIFLRVANTLWNKLNYIQLMSKTFVANVDEVRRAPSDEINSPSHPCGLREISDMGLRYLLKCTVSRFALRIGKFTFKIIYLNVISNQFNCNGSYIHSINMGQLILRSLNFIVRTYFNGQFKRLSIESLQSNPTSQAQIPLLETGKYDETVSKMRN</sequence>
<evidence type="ECO:0000313" key="1">
    <source>
        <dbReference type="EMBL" id="KAJ9579382.1"/>
    </source>
</evidence>
<gene>
    <name evidence="1" type="ORF">L9F63_024508</name>
</gene>
<accession>A0AAD7ZFJ6</accession>
<feature type="non-terminal residue" evidence="1">
    <location>
        <position position="1"/>
    </location>
</feature>
<reference evidence="1" key="2">
    <citation type="submission" date="2023-05" db="EMBL/GenBank/DDBJ databases">
        <authorList>
            <person name="Fouks B."/>
        </authorList>
    </citation>
    <scope>NUCLEOTIDE SEQUENCE</scope>
    <source>
        <strain evidence="1">Stay&amp;Tobe</strain>
        <tissue evidence="1">Testes</tissue>
    </source>
</reference>
<name>A0AAD7ZFJ6_DIPPU</name>
<keyword evidence="2" id="KW-1185">Reference proteome</keyword>
<comment type="caution">
    <text evidence="1">The sequence shown here is derived from an EMBL/GenBank/DDBJ whole genome shotgun (WGS) entry which is preliminary data.</text>
</comment>
<protein>
    <submittedName>
        <fullName evidence="1">Uncharacterized protein</fullName>
    </submittedName>
</protein>